<organism evidence="2 3">
    <name type="scientific">Campylobacter suis</name>
    <dbReference type="NCBI Taxonomy" id="2790657"/>
    <lineage>
        <taxon>Bacteria</taxon>
        <taxon>Pseudomonadati</taxon>
        <taxon>Campylobacterota</taxon>
        <taxon>Epsilonproteobacteria</taxon>
        <taxon>Campylobacterales</taxon>
        <taxon>Campylobacteraceae</taxon>
        <taxon>Campylobacter</taxon>
    </lineage>
</organism>
<dbReference type="EMBL" id="CAJHOE010000001">
    <property type="protein sequence ID" value="CAD7286901.1"/>
    <property type="molecule type" value="Genomic_DNA"/>
</dbReference>
<feature type="transmembrane region" description="Helical" evidence="1">
    <location>
        <begin position="243"/>
        <end position="263"/>
    </location>
</feature>
<feature type="transmembrane region" description="Helical" evidence="1">
    <location>
        <begin position="146"/>
        <end position="169"/>
    </location>
</feature>
<keyword evidence="1" id="KW-0812">Transmembrane</keyword>
<evidence type="ECO:0008006" key="4">
    <source>
        <dbReference type="Google" id="ProtNLM"/>
    </source>
</evidence>
<keyword evidence="3" id="KW-1185">Reference proteome</keyword>
<feature type="transmembrane region" description="Helical" evidence="1">
    <location>
        <begin position="37"/>
        <end position="59"/>
    </location>
</feature>
<feature type="transmembrane region" description="Helical" evidence="1">
    <location>
        <begin position="275"/>
        <end position="297"/>
    </location>
</feature>
<dbReference type="Proteomes" id="UP000789359">
    <property type="component" value="Unassembled WGS sequence"/>
</dbReference>
<feature type="transmembrane region" description="Helical" evidence="1">
    <location>
        <begin position="333"/>
        <end position="358"/>
    </location>
</feature>
<dbReference type="InterPro" id="IPR010266">
    <property type="entry name" value="NnrS"/>
</dbReference>
<protein>
    <recommendedName>
        <fullName evidence="4">NnrS family protein</fullName>
    </recommendedName>
</protein>
<feature type="transmembrane region" description="Helical" evidence="1">
    <location>
        <begin position="309"/>
        <end position="327"/>
    </location>
</feature>
<name>A0ABM8Q253_9BACT</name>
<dbReference type="Pfam" id="PF05940">
    <property type="entry name" value="NnrS"/>
    <property type="match status" value="1"/>
</dbReference>
<gene>
    <name evidence="2" type="ORF">LMG8286_00597</name>
</gene>
<feature type="transmembrane region" description="Helical" evidence="1">
    <location>
        <begin position="95"/>
        <end position="115"/>
    </location>
</feature>
<feature type="transmembrane region" description="Helical" evidence="1">
    <location>
        <begin position="214"/>
        <end position="231"/>
    </location>
</feature>
<feature type="transmembrane region" description="Helical" evidence="1">
    <location>
        <begin position="122"/>
        <end position="140"/>
    </location>
</feature>
<evidence type="ECO:0000313" key="3">
    <source>
        <dbReference type="Proteomes" id="UP000789359"/>
    </source>
</evidence>
<evidence type="ECO:0000313" key="2">
    <source>
        <dbReference type="EMBL" id="CAD7286901.1"/>
    </source>
</evidence>
<evidence type="ECO:0000256" key="1">
    <source>
        <dbReference type="SAM" id="Phobius"/>
    </source>
</evidence>
<accession>A0ABM8Q253</accession>
<proteinExistence type="predicted"/>
<feature type="transmembrane region" description="Helical" evidence="1">
    <location>
        <begin position="71"/>
        <end position="89"/>
    </location>
</feature>
<reference evidence="2 3" key="1">
    <citation type="submission" date="2020-11" db="EMBL/GenBank/DDBJ databases">
        <authorList>
            <person name="Peeters C."/>
        </authorList>
    </citation>
    <scope>NUCLEOTIDE SEQUENCE [LARGE SCALE GENOMIC DNA]</scope>
    <source>
        <strain evidence="2 3">LMG 8286</strain>
    </source>
</reference>
<keyword evidence="1" id="KW-0472">Membrane</keyword>
<sequence>MINDFFTHPMRIFFFCAVFCVFLGCASFFVAEDFVSLHKFAFLGLVCPLAYAGFLFTAIPDWTSYLGSLKRHSIAMFVLFALSFVVMFLGFEKGYFIMGFFWVYLLVFAAVLIFLDKNDDNFSILAVLTGFCILNFLYVFTQNEKFLSAQIHLNMLAVVVVSFRVSVVLGKEAFKLEEGMNEAVFAPNFVYKNLLLTILTVLLLAVLFEVSSKILGFISLGCGFIMMARLHEMHYKVLLKRHFVVFYYLISLIGGLGYIWLGVSEILELSQSSNAIHLIAICTIFGIIMFIFNVAGLRHSGQELVFLRLSRLGIFALFVAGVSRSVFAMFFEVFYIILPAIFLAMTFICWGINFYAIFRDNEFSKDPE</sequence>
<feature type="transmembrane region" description="Helical" evidence="1">
    <location>
        <begin position="189"/>
        <end position="208"/>
    </location>
</feature>
<keyword evidence="1" id="KW-1133">Transmembrane helix</keyword>
<comment type="caution">
    <text evidence="2">The sequence shown here is derived from an EMBL/GenBank/DDBJ whole genome shotgun (WGS) entry which is preliminary data.</text>
</comment>
<feature type="transmembrane region" description="Helical" evidence="1">
    <location>
        <begin position="12"/>
        <end position="31"/>
    </location>
</feature>